<keyword evidence="2" id="KW-0472">Membrane</keyword>
<gene>
    <name evidence="3" type="ORF">TGAMA5MH_00066</name>
</gene>
<sequence>MNSKPHNFTGATNEGFGLRFLNEKWNDSISNGHPFTIRWNESLDDALSPELGLFKITYPRNGIAAFELISNLTDGMNNEDATRLWTPDHLDDELYTLWLTSSRDARSGWTASPPWRLSESSRHSLPWAAPVVIPIIVILTVYTLGLTACITYRRYRKNKREKESNGDEPDTEEADEEPAFFREGDRHPSVDTVLTIESLDSILADKQKIWLLTQSASGSLLLSSSSSRKNSDATLVSPTALLSDTKLISPVSSSEETLQSPTSIFSDRTSVTLPDPRDQRAVVAGRQGRSLRIIIPPSDEQD</sequence>
<evidence type="ECO:0000313" key="3">
    <source>
        <dbReference type="EMBL" id="PNP48908.1"/>
    </source>
</evidence>
<organism evidence="3 4">
    <name type="scientific">Trichoderma gamsii</name>
    <dbReference type="NCBI Taxonomy" id="398673"/>
    <lineage>
        <taxon>Eukaryota</taxon>
        <taxon>Fungi</taxon>
        <taxon>Dikarya</taxon>
        <taxon>Ascomycota</taxon>
        <taxon>Pezizomycotina</taxon>
        <taxon>Sordariomycetes</taxon>
        <taxon>Hypocreomycetidae</taxon>
        <taxon>Hypocreales</taxon>
        <taxon>Hypocreaceae</taxon>
        <taxon>Trichoderma</taxon>
    </lineage>
</organism>
<dbReference type="OrthoDB" id="5130140at2759"/>
<proteinExistence type="predicted"/>
<feature type="transmembrane region" description="Helical" evidence="2">
    <location>
        <begin position="127"/>
        <end position="152"/>
    </location>
</feature>
<name>A0A2K0TTP6_9HYPO</name>
<dbReference type="Proteomes" id="UP000236546">
    <property type="component" value="Unassembled WGS sequence"/>
</dbReference>
<accession>A0A2K0TTP6</accession>
<feature type="compositionally biased region" description="Acidic residues" evidence="1">
    <location>
        <begin position="166"/>
        <end position="178"/>
    </location>
</feature>
<dbReference type="EMBL" id="MTYH01000001">
    <property type="protein sequence ID" value="PNP48908.1"/>
    <property type="molecule type" value="Genomic_DNA"/>
</dbReference>
<protein>
    <submittedName>
        <fullName evidence="3">Uncharacterized protein</fullName>
    </submittedName>
</protein>
<reference evidence="3 4" key="1">
    <citation type="submission" date="2017-02" db="EMBL/GenBank/DDBJ databases">
        <title>Genomes of Trichoderma spp. with biocontrol activity.</title>
        <authorList>
            <person name="Gardiner D."/>
            <person name="Kazan K."/>
            <person name="Vos C."/>
            <person name="Harvey P."/>
        </authorList>
    </citation>
    <scope>NUCLEOTIDE SEQUENCE [LARGE SCALE GENOMIC DNA]</scope>
    <source>
        <strain evidence="3 4">A5MH</strain>
    </source>
</reference>
<evidence type="ECO:0000313" key="4">
    <source>
        <dbReference type="Proteomes" id="UP000236546"/>
    </source>
</evidence>
<evidence type="ECO:0000256" key="1">
    <source>
        <dbReference type="SAM" id="MobiDB-lite"/>
    </source>
</evidence>
<keyword evidence="2" id="KW-1133">Transmembrane helix</keyword>
<keyword evidence="2" id="KW-0812">Transmembrane</keyword>
<comment type="caution">
    <text evidence="3">The sequence shown here is derived from an EMBL/GenBank/DDBJ whole genome shotgun (WGS) entry which is preliminary data.</text>
</comment>
<dbReference type="AlphaFoldDB" id="A0A2K0TTP6"/>
<evidence type="ECO:0000256" key="2">
    <source>
        <dbReference type="SAM" id="Phobius"/>
    </source>
</evidence>
<feature type="region of interest" description="Disordered" evidence="1">
    <location>
        <begin position="252"/>
        <end position="272"/>
    </location>
</feature>
<feature type="region of interest" description="Disordered" evidence="1">
    <location>
        <begin position="158"/>
        <end position="184"/>
    </location>
</feature>